<accession>A0A1H6D3I0</accession>
<dbReference type="Proteomes" id="UP000236743">
    <property type="component" value="Unassembled WGS sequence"/>
</dbReference>
<proteinExistence type="predicted"/>
<dbReference type="OrthoDB" id="1492299at2"/>
<evidence type="ECO:0000313" key="1">
    <source>
        <dbReference type="EMBL" id="SEG79860.1"/>
    </source>
</evidence>
<reference evidence="1 2" key="1">
    <citation type="submission" date="2016-10" db="EMBL/GenBank/DDBJ databases">
        <authorList>
            <person name="de Groot N.N."/>
        </authorList>
    </citation>
    <scope>NUCLEOTIDE SEQUENCE [LARGE SCALE GENOMIC DNA]</scope>
    <source>
        <strain evidence="1 2">DSM 26656</strain>
    </source>
</reference>
<name>A0A1H6D3I0_9HYPH</name>
<evidence type="ECO:0000313" key="2">
    <source>
        <dbReference type="Proteomes" id="UP000236743"/>
    </source>
</evidence>
<protein>
    <submittedName>
        <fullName evidence="1">Beta protein</fullName>
    </submittedName>
</protein>
<gene>
    <name evidence="1" type="ORF">SAMN04488115_11530</name>
</gene>
<dbReference type="InterPro" id="IPR025683">
    <property type="entry name" value="Protein_beta"/>
</dbReference>
<keyword evidence="2" id="KW-1185">Reference proteome</keyword>
<sequence>MLPYCPGLRFKKGEYSAVANLMPDIQKFVEPRFVIPPPKEYDHELERVPTIDEIAYMTGERIGKNWPVRRAFLDANFIANQLDDDGLRKIFRIAQGRNPQIVPVARLADLRSPLYKEFMCRSALKIAVLVTYEEVDVDAIREALAMARVAAEECVLFIDFSGAPLDPEIAAGSIAGIFDLADQVGRWQKIIFQASNFPSKNPAVHGGDELISRDEWSVFHAALDECDVSPDRIGYGDFGADCSGMVFPKGKGGGRAIRHIRYTTPTHTLVVRADSEGKDDVLMQDVCQRIIDSGQFAGQAFSRADHQIYRVAQRLDGPGNATMWREWNMIHHMTRVVRDLGVMAGVSFSDGPTTVAAEQFALFEEDQDA</sequence>
<dbReference type="EMBL" id="FNUY01000015">
    <property type="protein sequence ID" value="SEG79860.1"/>
    <property type="molecule type" value="Genomic_DNA"/>
</dbReference>
<dbReference type="Pfam" id="PF14350">
    <property type="entry name" value="Beta_protein"/>
    <property type="match status" value="1"/>
</dbReference>
<dbReference type="AlphaFoldDB" id="A0A1H6D3I0"/>
<dbReference type="RefSeq" id="WP_103875289.1">
    <property type="nucleotide sequence ID" value="NZ_FNUY01000015.1"/>
</dbReference>
<organism evidence="1 2">
    <name type="scientific">Bosea lathyri</name>
    <dbReference type="NCBI Taxonomy" id="1036778"/>
    <lineage>
        <taxon>Bacteria</taxon>
        <taxon>Pseudomonadati</taxon>
        <taxon>Pseudomonadota</taxon>
        <taxon>Alphaproteobacteria</taxon>
        <taxon>Hyphomicrobiales</taxon>
        <taxon>Boseaceae</taxon>
        <taxon>Bosea</taxon>
    </lineage>
</organism>